<sequence length="133" mass="14542">MAKKRGLGAKRGLEALLSGTKVGRQVVDVIDDAKATLAQPSDYSTQEQITAEVPTAMANPQQSSAQIPENQPADVEQSDEPSDDMAAYQNLDNHHADMAAERGDIMAAHELCEYQRREIALFWQFGLADAQQN</sequence>
<evidence type="ECO:0000256" key="1">
    <source>
        <dbReference type="SAM" id="MobiDB-lite"/>
    </source>
</evidence>
<organism evidence="2 3">
    <name type="scientific">Moraxella cuniculi DSM 21768</name>
    <dbReference type="NCBI Taxonomy" id="1122245"/>
    <lineage>
        <taxon>Bacteria</taxon>
        <taxon>Pseudomonadati</taxon>
        <taxon>Pseudomonadota</taxon>
        <taxon>Gammaproteobacteria</taxon>
        <taxon>Moraxellales</taxon>
        <taxon>Moraxellaceae</taxon>
        <taxon>Moraxella</taxon>
    </lineage>
</organism>
<name>A0A1N7EPE9_9GAMM</name>
<protein>
    <submittedName>
        <fullName evidence="2">Uncharacterized protein</fullName>
    </submittedName>
</protein>
<dbReference type="EMBL" id="FTNU01000006">
    <property type="protein sequence ID" value="SIR89971.1"/>
    <property type="molecule type" value="Genomic_DNA"/>
</dbReference>
<feature type="region of interest" description="Disordered" evidence="1">
    <location>
        <begin position="54"/>
        <end position="85"/>
    </location>
</feature>
<dbReference type="AlphaFoldDB" id="A0A1N7EPE9"/>
<dbReference type="Proteomes" id="UP000187495">
    <property type="component" value="Unassembled WGS sequence"/>
</dbReference>
<evidence type="ECO:0000313" key="3">
    <source>
        <dbReference type="Proteomes" id="UP000187495"/>
    </source>
</evidence>
<gene>
    <name evidence="2" type="ORF">SAMN02745664_10681</name>
</gene>
<accession>A0A1N7EPE9</accession>
<proteinExistence type="predicted"/>
<evidence type="ECO:0000313" key="2">
    <source>
        <dbReference type="EMBL" id="SIR89971.1"/>
    </source>
</evidence>
<feature type="compositionally biased region" description="Polar residues" evidence="1">
    <location>
        <begin position="58"/>
        <end position="69"/>
    </location>
</feature>
<dbReference type="STRING" id="34061.B0189_02195"/>
<keyword evidence="3" id="KW-1185">Reference proteome</keyword>
<dbReference type="RefSeq" id="WP_076555165.1">
    <property type="nucleotide sequence ID" value="NZ_FTNU01000006.1"/>
</dbReference>
<reference evidence="3" key="1">
    <citation type="submission" date="2017-01" db="EMBL/GenBank/DDBJ databases">
        <authorList>
            <person name="Varghese N."/>
            <person name="Submissions S."/>
        </authorList>
    </citation>
    <scope>NUCLEOTIDE SEQUENCE [LARGE SCALE GENOMIC DNA]</scope>
    <source>
        <strain evidence="3">DSM 21768</strain>
    </source>
</reference>